<dbReference type="EMBL" id="BAABLK010000091">
    <property type="protein sequence ID" value="GAA5228908.1"/>
    <property type="molecule type" value="Genomic_DNA"/>
</dbReference>
<organism evidence="1 2">
    <name type="scientific">Paeniglutamicibacter antarcticus</name>
    <dbReference type="NCBI Taxonomy" id="494023"/>
    <lineage>
        <taxon>Bacteria</taxon>
        <taxon>Bacillati</taxon>
        <taxon>Actinomycetota</taxon>
        <taxon>Actinomycetes</taxon>
        <taxon>Micrococcales</taxon>
        <taxon>Micrococcaceae</taxon>
        <taxon>Paeniglutamicibacter</taxon>
    </lineage>
</organism>
<evidence type="ECO:0000313" key="1">
    <source>
        <dbReference type="EMBL" id="GAA5228908.1"/>
    </source>
</evidence>
<sequence length="85" mass="9291">MPQGSYGTIANVRLSDFWRLMDDEFGAGYSRTLATSLVLSEVGGLTAAEALNKGVAPRAVWRAMCKMQDVPAERWLGRDIAAKDE</sequence>
<name>A0ABP9TSS4_9MICC</name>
<comment type="caution">
    <text evidence="1">The sequence shown here is derived from an EMBL/GenBank/DDBJ whole genome shotgun (WGS) entry which is preliminary data.</text>
</comment>
<proteinExistence type="predicted"/>
<reference evidence="2" key="1">
    <citation type="journal article" date="2019" name="Int. J. Syst. Evol. Microbiol.">
        <title>The Global Catalogue of Microorganisms (GCM) 10K type strain sequencing project: providing services to taxonomists for standard genome sequencing and annotation.</title>
        <authorList>
            <consortium name="The Broad Institute Genomics Platform"/>
            <consortium name="The Broad Institute Genome Sequencing Center for Infectious Disease"/>
            <person name="Wu L."/>
            <person name="Ma J."/>
        </authorList>
    </citation>
    <scope>NUCLEOTIDE SEQUENCE [LARGE SCALE GENOMIC DNA]</scope>
    <source>
        <strain evidence="2">JCM 18952</strain>
    </source>
</reference>
<protein>
    <submittedName>
        <fullName evidence="1">DUF3046 domain-containing protein</fullName>
    </submittedName>
</protein>
<dbReference type="InterPro" id="IPR021408">
    <property type="entry name" value="DUF3046"/>
</dbReference>
<dbReference type="Pfam" id="PF11248">
    <property type="entry name" value="DUF3046"/>
    <property type="match status" value="1"/>
</dbReference>
<dbReference type="Proteomes" id="UP001501257">
    <property type="component" value="Unassembled WGS sequence"/>
</dbReference>
<accession>A0ABP9TSS4</accession>
<keyword evidence="2" id="KW-1185">Reference proteome</keyword>
<gene>
    <name evidence="1" type="ORF">GCM10025778_34470</name>
</gene>
<evidence type="ECO:0000313" key="2">
    <source>
        <dbReference type="Proteomes" id="UP001501257"/>
    </source>
</evidence>